<keyword evidence="1" id="KW-0479">Metal-binding</keyword>
<dbReference type="EMBL" id="HBIW01018614">
    <property type="protein sequence ID" value="CAE0700590.1"/>
    <property type="molecule type" value="Transcribed_RNA"/>
</dbReference>
<evidence type="ECO:0000256" key="2">
    <source>
        <dbReference type="ARBA" id="ARBA00022771"/>
    </source>
</evidence>
<organism evidence="6">
    <name type="scientific">Pelagomonas calceolata</name>
    <dbReference type="NCBI Taxonomy" id="35677"/>
    <lineage>
        <taxon>Eukaryota</taxon>
        <taxon>Sar</taxon>
        <taxon>Stramenopiles</taxon>
        <taxon>Ochrophyta</taxon>
        <taxon>Pelagophyceae</taxon>
        <taxon>Pelagomonadales</taxon>
        <taxon>Pelagomonadaceae</taxon>
        <taxon>Pelagomonas</taxon>
    </lineage>
</organism>
<protein>
    <recommendedName>
        <fullName evidence="5">MYND-type domain-containing protein</fullName>
    </recommendedName>
</protein>
<dbReference type="InterPro" id="IPR002893">
    <property type="entry name" value="Znf_MYND"/>
</dbReference>
<dbReference type="AlphaFoldDB" id="A0A7S4EAH3"/>
<dbReference type="OrthoDB" id="432970at2759"/>
<reference evidence="7" key="2">
    <citation type="submission" date="2021-11" db="EMBL/GenBank/DDBJ databases">
        <authorList>
            <consortium name="Genoscope - CEA"/>
            <person name="William W."/>
        </authorList>
    </citation>
    <scope>NUCLEOTIDE SEQUENCE</scope>
</reference>
<evidence type="ECO:0000256" key="1">
    <source>
        <dbReference type="ARBA" id="ARBA00022723"/>
    </source>
</evidence>
<name>A0A7S4EAH3_9STRA</name>
<evidence type="ECO:0000313" key="6">
    <source>
        <dbReference type="EMBL" id="CAE0700590.1"/>
    </source>
</evidence>
<evidence type="ECO:0000256" key="3">
    <source>
        <dbReference type="ARBA" id="ARBA00022833"/>
    </source>
</evidence>
<keyword evidence="8" id="KW-1185">Reference proteome</keyword>
<feature type="domain" description="MYND-type" evidence="5">
    <location>
        <begin position="223"/>
        <end position="274"/>
    </location>
</feature>
<keyword evidence="2 4" id="KW-0863">Zinc-finger</keyword>
<evidence type="ECO:0000313" key="8">
    <source>
        <dbReference type="Proteomes" id="UP000789595"/>
    </source>
</evidence>
<accession>A0A7S4EAH3</accession>
<dbReference type="Pfam" id="PF01753">
    <property type="entry name" value="zf-MYND"/>
    <property type="match status" value="1"/>
</dbReference>
<proteinExistence type="predicted"/>
<dbReference type="GO" id="GO:0008270">
    <property type="term" value="F:zinc ion binding"/>
    <property type="evidence" value="ECO:0007669"/>
    <property type="project" value="UniProtKB-KW"/>
</dbReference>
<evidence type="ECO:0000313" key="7">
    <source>
        <dbReference type="EMBL" id="CAH0366830.1"/>
    </source>
</evidence>
<dbReference type="Proteomes" id="UP000789595">
    <property type="component" value="Unassembled WGS sequence"/>
</dbReference>
<sequence>MVSRAVQNAYQLSVIGEEAVGWLDEAEQSCEAGECVLSLDALISVGSKHLVVLEKFESVIASNPLGLKPSVPVAPLRQWIGRWRAAAAEAETLGLGRDISYKYWQKNIELPEVVIRATKWFDTAERLAQAVDVSRLMKFATDGRRHIEAVRACLSIPKLRRWSIQRSFVKWSLLVVRWVDQAQQAEGPESPDDSTTMEIITLYERMKMERRAKKADRLKKRTCSHCGKKAPLSQVSFAYCGGCRHSGVAREHWTRYCSEACQRAHWAAGHKDECPCAKDL</sequence>
<evidence type="ECO:0000259" key="5">
    <source>
        <dbReference type="PROSITE" id="PS50865"/>
    </source>
</evidence>
<gene>
    <name evidence="6" type="ORF">PCAL00307_LOCUS16026</name>
    <name evidence="7" type="ORF">PECAL_1P33410</name>
</gene>
<dbReference type="PROSITE" id="PS50865">
    <property type="entry name" value="ZF_MYND_2"/>
    <property type="match status" value="1"/>
</dbReference>
<evidence type="ECO:0000256" key="4">
    <source>
        <dbReference type="PROSITE-ProRule" id="PRU00134"/>
    </source>
</evidence>
<dbReference type="Gene3D" id="6.10.140.2220">
    <property type="match status" value="1"/>
</dbReference>
<dbReference type="EMBL" id="CAKKNE010000001">
    <property type="protein sequence ID" value="CAH0366830.1"/>
    <property type="molecule type" value="Genomic_DNA"/>
</dbReference>
<reference evidence="6" key="1">
    <citation type="submission" date="2021-01" db="EMBL/GenBank/DDBJ databases">
        <authorList>
            <person name="Corre E."/>
            <person name="Pelletier E."/>
            <person name="Niang G."/>
            <person name="Scheremetjew M."/>
            <person name="Finn R."/>
            <person name="Kale V."/>
            <person name="Holt S."/>
            <person name="Cochrane G."/>
            <person name="Meng A."/>
            <person name="Brown T."/>
            <person name="Cohen L."/>
        </authorList>
    </citation>
    <scope>NUCLEOTIDE SEQUENCE</scope>
    <source>
        <strain evidence="6">CCMP1756</strain>
    </source>
</reference>
<keyword evidence="3" id="KW-0862">Zinc</keyword>
<dbReference type="SUPFAM" id="SSF144232">
    <property type="entry name" value="HIT/MYND zinc finger-like"/>
    <property type="match status" value="1"/>
</dbReference>